<dbReference type="UniPathway" id="UPA00143"/>
<reference evidence="1 2" key="1">
    <citation type="journal article" date="2012" name="Science">
        <title>The Paleozoic origin of enzymatic lignin decomposition reconstructed from 31 fungal genomes.</title>
        <authorList>
            <person name="Floudas D."/>
            <person name="Binder M."/>
            <person name="Riley R."/>
            <person name="Barry K."/>
            <person name="Blanchette R.A."/>
            <person name="Henrissat B."/>
            <person name="Martinez A.T."/>
            <person name="Otillar R."/>
            <person name="Spatafora J.W."/>
            <person name="Yadav J.S."/>
            <person name="Aerts A."/>
            <person name="Benoit I."/>
            <person name="Boyd A."/>
            <person name="Carlson A."/>
            <person name="Copeland A."/>
            <person name="Coutinho P.M."/>
            <person name="de Vries R.P."/>
            <person name="Ferreira P."/>
            <person name="Findley K."/>
            <person name="Foster B."/>
            <person name="Gaskell J."/>
            <person name="Glotzer D."/>
            <person name="Gorecki P."/>
            <person name="Heitman J."/>
            <person name="Hesse C."/>
            <person name="Hori C."/>
            <person name="Igarashi K."/>
            <person name="Jurgens J.A."/>
            <person name="Kallen N."/>
            <person name="Kersten P."/>
            <person name="Kohler A."/>
            <person name="Kuees U."/>
            <person name="Kumar T.K.A."/>
            <person name="Kuo A."/>
            <person name="LaButti K."/>
            <person name="Larrondo L.F."/>
            <person name="Lindquist E."/>
            <person name="Ling A."/>
            <person name="Lombard V."/>
            <person name="Lucas S."/>
            <person name="Lundell T."/>
            <person name="Martin R."/>
            <person name="McLaughlin D.J."/>
            <person name="Morgenstern I."/>
            <person name="Morin E."/>
            <person name="Murat C."/>
            <person name="Nagy L.G."/>
            <person name="Nolan M."/>
            <person name="Ohm R.A."/>
            <person name="Patyshakuliyeva A."/>
            <person name="Rokas A."/>
            <person name="Ruiz-Duenas F.J."/>
            <person name="Sabat G."/>
            <person name="Salamov A."/>
            <person name="Samejima M."/>
            <person name="Schmutz J."/>
            <person name="Slot J.C."/>
            <person name="St John F."/>
            <person name="Stenlid J."/>
            <person name="Sun H."/>
            <person name="Sun S."/>
            <person name="Syed K."/>
            <person name="Tsang A."/>
            <person name="Wiebenga A."/>
            <person name="Young D."/>
            <person name="Pisabarro A."/>
            <person name="Eastwood D.C."/>
            <person name="Martin F."/>
            <person name="Cullen D."/>
            <person name="Grigoriev I.V."/>
            <person name="Hibbett D.S."/>
        </authorList>
    </citation>
    <scope>NUCLEOTIDE SEQUENCE</scope>
    <source>
        <strain evidence="2">FP-58527</strain>
    </source>
</reference>
<organism evidence="1 2">
    <name type="scientific">Fomitopsis schrenkii</name>
    <name type="common">Brown rot fungus</name>
    <dbReference type="NCBI Taxonomy" id="2126942"/>
    <lineage>
        <taxon>Eukaryota</taxon>
        <taxon>Fungi</taxon>
        <taxon>Dikarya</taxon>
        <taxon>Basidiomycota</taxon>
        <taxon>Agaricomycotina</taxon>
        <taxon>Agaricomycetes</taxon>
        <taxon>Polyporales</taxon>
        <taxon>Fomitopsis</taxon>
    </lineage>
</organism>
<dbReference type="HOGENOM" id="CLU_042699_0_0_1"/>
<dbReference type="SUPFAM" id="SSF81383">
    <property type="entry name" value="F-box domain"/>
    <property type="match status" value="1"/>
</dbReference>
<proteinExistence type="predicted"/>
<dbReference type="GO" id="GO:0016567">
    <property type="term" value="P:protein ubiquitination"/>
    <property type="evidence" value="ECO:0007669"/>
    <property type="project" value="UniProtKB-UniPathway"/>
</dbReference>
<dbReference type="eggNOG" id="ENOG502SDRT">
    <property type="taxonomic scope" value="Eukaryota"/>
</dbReference>
<protein>
    <submittedName>
        <fullName evidence="1">Uncharacterized protein</fullName>
    </submittedName>
</protein>
<dbReference type="InterPro" id="IPR036047">
    <property type="entry name" value="F-box-like_dom_sf"/>
</dbReference>
<dbReference type="AlphaFoldDB" id="S8EMQ2"/>
<keyword evidence="2" id="KW-1185">Reference proteome</keyword>
<accession>S8EMQ2</accession>
<dbReference type="STRING" id="743788.S8EMQ2"/>
<dbReference type="InParanoid" id="S8EMQ2"/>
<dbReference type="EMBL" id="KE504126">
    <property type="protein sequence ID" value="EPT04609.1"/>
    <property type="molecule type" value="Genomic_DNA"/>
</dbReference>
<gene>
    <name evidence="1" type="ORF">FOMPIDRAFT_1013960</name>
</gene>
<dbReference type="OrthoDB" id="722566at2759"/>
<dbReference type="Proteomes" id="UP000015241">
    <property type="component" value="Unassembled WGS sequence"/>
</dbReference>
<sequence length="450" mass="50100">MSLPEPTTHSFAAAPVLETSRNHLSAVDITALLSTCKNARKHAQDSSIWQRFCSEYGLRSVARFGGLSFYTVYTQLLYPYGPLLGLWASDHPYRGNVIEFRLIPGDEHEQGGIIGEVWRLRQHPARYPLHPDYVRALKIGFDAPFVPSPTPAAGGSSSPQVPVVPKARISCSTVPPIDDAHWHSTYLEVVPRTSYGYFMQGYRRAFTHPDFPGTDAPWYDTQRGYPRLKMSIPVLIDQRELVRIYPAVRLPIIFASTTPHIKPAGLSIHCSGGDDRCTQTHQPALPFDDLSTAPPRYYPLRRSIRDGVEPTSASFAVESLEGLWLGAFGRYGTELLHLTWHREQGDLRAIKITGDANVPRGAPSWTLHASLAHPPYLLTPPPESWTSELHGECLMYPGTGIVSERGYPEAMAVPLTIAVVSADEIRIFWDLMNDTRIYTRYKGRGGVAEG</sequence>
<dbReference type="Pfam" id="PF12014">
    <property type="entry name" value="Cyclin_D1_bind"/>
    <property type="match status" value="1"/>
</dbReference>
<evidence type="ECO:0000313" key="2">
    <source>
        <dbReference type="Proteomes" id="UP000015241"/>
    </source>
</evidence>
<evidence type="ECO:0000313" key="1">
    <source>
        <dbReference type="EMBL" id="EPT04609.1"/>
    </source>
</evidence>
<name>S8EMQ2_FOMSC</name>